<feature type="region of interest" description="Disordered" evidence="3">
    <location>
        <begin position="1698"/>
        <end position="1718"/>
    </location>
</feature>
<dbReference type="SUPFAM" id="SSF55073">
    <property type="entry name" value="Nucleotide cyclase"/>
    <property type="match status" value="2"/>
</dbReference>
<keyword evidence="6" id="KW-1185">Reference proteome</keyword>
<feature type="region of interest" description="Disordered" evidence="3">
    <location>
        <begin position="367"/>
        <end position="394"/>
    </location>
</feature>
<keyword evidence="2" id="KW-0067">ATP-binding</keyword>
<dbReference type="PROSITE" id="PS50125">
    <property type="entry name" value="GUANYLATE_CYCLASE_2"/>
    <property type="match status" value="1"/>
</dbReference>
<comment type="caution">
    <text evidence="5">The sequence shown here is derived from an EMBL/GenBank/DDBJ whole genome shotgun (WGS) entry which is preliminary data.</text>
</comment>
<dbReference type="InterPro" id="IPR025662">
    <property type="entry name" value="Sigma_54_int_dom_ATP-bd_1"/>
</dbReference>
<feature type="compositionally biased region" description="Acidic residues" evidence="3">
    <location>
        <begin position="375"/>
        <end position="385"/>
    </location>
</feature>
<evidence type="ECO:0000256" key="2">
    <source>
        <dbReference type="ARBA" id="ARBA00022840"/>
    </source>
</evidence>
<dbReference type="GO" id="GO:0004016">
    <property type="term" value="F:adenylate cyclase activity"/>
    <property type="evidence" value="ECO:0007669"/>
    <property type="project" value="TreeGrafter"/>
</dbReference>
<feature type="region of interest" description="Disordered" evidence="3">
    <location>
        <begin position="946"/>
        <end position="1003"/>
    </location>
</feature>
<evidence type="ECO:0000259" key="4">
    <source>
        <dbReference type="PROSITE" id="PS50125"/>
    </source>
</evidence>
<dbReference type="Proteomes" id="UP001165065">
    <property type="component" value="Unassembled WGS sequence"/>
</dbReference>
<dbReference type="SUPFAM" id="SSF52540">
    <property type="entry name" value="P-loop containing nucleoside triphosphate hydrolases"/>
    <property type="match status" value="1"/>
</dbReference>
<name>A0A9W7GB67_9STRA</name>
<dbReference type="Gene3D" id="3.30.70.1230">
    <property type="entry name" value="Nucleotide cyclase"/>
    <property type="match status" value="2"/>
</dbReference>
<feature type="region of interest" description="Disordered" evidence="3">
    <location>
        <begin position="1627"/>
        <end position="1654"/>
    </location>
</feature>
<protein>
    <recommendedName>
        <fullName evidence="4">Guanylate cyclase domain-containing protein</fullName>
    </recommendedName>
</protein>
<feature type="region of interest" description="Disordered" evidence="3">
    <location>
        <begin position="1298"/>
        <end position="1329"/>
    </location>
</feature>
<dbReference type="GO" id="GO:0005524">
    <property type="term" value="F:ATP binding"/>
    <property type="evidence" value="ECO:0007669"/>
    <property type="project" value="UniProtKB-KW"/>
</dbReference>
<dbReference type="Gene3D" id="3.40.50.300">
    <property type="entry name" value="P-loop containing nucleotide triphosphate hydrolases"/>
    <property type="match status" value="1"/>
</dbReference>
<proteinExistence type="predicted"/>
<evidence type="ECO:0000313" key="5">
    <source>
        <dbReference type="EMBL" id="GMI40680.1"/>
    </source>
</evidence>
<organism evidence="5 6">
    <name type="scientific">Triparma columacea</name>
    <dbReference type="NCBI Taxonomy" id="722753"/>
    <lineage>
        <taxon>Eukaryota</taxon>
        <taxon>Sar</taxon>
        <taxon>Stramenopiles</taxon>
        <taxon>Ochrophyta</taxon>
        <taxon>Bolidophyceae</taxon>
        <taxon>Parmales</taxon>
        <taxon>Triparmaceae</taxon>
        <taxon>Triparma</taxon>
    </lineage>
</organism>
<feature type="compositionally biased region" description="Basic and acidic residues" evidence="3">
    <location>
        <begin position="956"/>
        <end position="976"/>
    </location>
</feature>
<feature type="compositionally biased region" description="Acidic residues" evidence="3">
    <location>
        <begin position="1300"/>
        <end position="1315"/>
    </location>
</feature>
<dbReference type="PANTHER" id="PTHR16305:SF28">
    <property type="entry name" value="GUANYLATE CYCLASE DOMAIN-CONTAINING PROTEIN"/>
    <property type="match status" value="1"/>
</dbReference>
<reference evidence="6" key="1">
    <citation type="journal article" date="2023" name="Commun. Biol.">
        <title>Genome analysis of Parmales, the sister group of diatoms, reveals the evolutionary specialization of diatoms from phago-mixotrophs to photoautotrophs.</title>
        <authorList>
            <person name="Ban H."/>
            <person name="Sato S."/>
            <person name="Yoshikawa S."/>
            <person name="Yamada K."/>
            <person name="Nakamura Y."/>
            <person name="Ichinomiya M."/>
            <person name="Sato N."/>
            <person name="Blanc-Mathieu R."/>
            <person name="Endo H."/>
            <person name="Kuwata A."/>
            <person name="Ogata H."/>
        </authorList>
    </citation>
    <scope>NUCLEOTIDE SEQUENCE [LARGE SCALE GENOMIC DNA]</scope>
</reference>
<dbReference type="EMBL" id="BRYA01001233">
    <property type="protein sequence ID" value="GMI40680.1"/>
    <property type="molecule type" value="Genomic_DNA"/>
</dbReference>
<dbReference type="GO" id="GO:0009190">
    <property type="term" value="P:cyclic nucleotide biosynthetic process"/>
    <property type="evidence" value="ECO:0007669"/>
    <property type="project" value="InterPro"/>
</dbReference>
<evidence type="ECO:0000256" key="3">
    <source>
        <dbReference type="SAM" id="MobiDB-lite"/>
    </source>
</evidence>
<dbReference type="OrthoDB" id="194468at2759"/>
<accession>A0A9W7GB67</accession>
<dbReference type="InterPro" id="IPR027417">
    <property type="entry name" value="P-loop_NTPase"/>
</dbReference>
<evidence type="ECO:0000313" key="6">
    <source>
        <dbReference type="Proteomes" id="UP001165065"/>
    </source>
</evidence>
<dbReference type="PROSITE" id="PS00675">
    <property type="entry name" value="SIGMA54_INTERACT_1"/>
    <property type="match status" value="1"/>
</dbReference>
<keyword evidence="1" id="KW-0547">Nucleotide-binding</keyword>
<sequence length="1783" mass="198177">MSNVRFDDDEKDKASNVVSVLSSLGDKNKKKFSAYDGGRATQWARKQLRNLRDNQDTAHKLKLESMFSFLPKKLIEVVDSELVDDAGVARNQILPQPSKTDFYGVLVMADLVKSTMLSEEMEEMALNEHCGGALDTVAEAHSDRKGSIYQGVGSKSSHNREQMATKAIKKQALKLREAQNDASKLGAERLRTVLTKYFRLLVGVTMNHGGDVVRIAGDAIISIFEDKTKSIKRSLAKAQSACLDILSKYNNFVVEGNTLQVRLYMVIGSLSIFCVGGYQGRWEYMISGKPFADLKAMGDLNQPGELCMSGDCWDLLYSNTSRKLNKEAFEYVDLRKNGVKVGIKQTATPPKSQGGSRTCVLLKVDKEEPKPGGESAEEELSDEALFDSGRGGAKKPEKMEDFLITKRTFQKSKRQQLVSKAKNNKVFEARLKHFVPVPVTYHCDHHNIDLDWMEEAAQCSAMFVTFKETIHDLSGVQRVFLALQRIITANSGIIKEFSMDDKGLVLVVGFGLQPNVLPNPAASACLAALQIKHSQTIGNLGNLSIGIGTGHVFCAAIGSDFRREFALVGKVVNLAARLAFFARKMKGNKQLRPDDNLDICVDSLTMNLAKSRIDFVNNKLAQNVSLKGIKGTTSVYCPVEPRYIQLLEMANLVNSTTVGRKEEQNIITTKLESLYDNLEGGLLLLKGQSGTGKTHLIHQIVKSNQRMQNLLVFKGNATRETINMNIRISLAPQSFQCAQVEGLDSWVQIIIKIFSIFREGCLEPEDGVAWKEQEYKMLKYAYTKYVPGNLQSLENDNGDTVKARTFFIKTVGERFLKEHKGSLFLMNFILATNLPVTKELNQISEATCLEKTVDVVEAALKLLINFSPIAIVFDNAQYCDVNSITMIKEIASRLKEEVVIIIATKTGHRYLPDMRLHVPTMQVVDAQRKAMRNTIMASNAFSKGLMAKGKPPPIEEGVREGEEKKESLETLQERKPIPPKLSKRGKFESVRQTSKSPRKSIMEKRIQKKKEAQQTTMNQVIEGKLELVTKTEEDIDWTIMDDMVKELKDGDCEVTEITLGNLDFNETIAMTAMILGTEKVCNITAAAMYGYTQGNPLYIKLFASYLKDPGTDGESCGNPVQSFDKDLNLSQEKTWTLKHPRIPENFLSYQPPEILDEVRVALNNCTAQQMWILKVMSVVGGSDCPIHLLEELLQDAVLSVNRLEDDLCELIAMGIIEHTVVKAIMPLEDEHSEVVNKVMMAQGGGNKTEDEESLSYLTYTFINIHCQTACYQMLSFSRRSELHLATAHWYEDKLGLESERDSEDEDEHLDASDEGETTKSASTRKSKSPQVLDPRYTKISKKYVCFTIHHYFMASRVETSIAICELIGTMEIQHWAGQYARKVLTKMPPDMPDAIFHRIYPCIHWLQGVSNIINALKKGKVGFGTIAAGKMVSKKLDIFRKNKTTDKGGGENGRGDGGDGDKQGSVRTAKAVSMKRKTLVENKRLTQALGFLSLKRSSSPTQEGRVLSSRKIGQGIEKGEGEVDDAKKKAEQLGGRKGSIEEGQAKRRETVAKVKAIETKKKKQLQNFGTAYGGKAASKAVEKVKKKDDDQILTTAAAFQGISWNKVLNSTKAKIRTTIKFKLFTGESAPTGESMPKKEGDQIGSLSQQRSFRSKSGAAVAIGASGIDRSERSSYSKNKTSSTSNRVTAFFGGLSGASRKEGADGVSTQLSSKMSEQEQKFWAPDFDIKMALAEELSEEDHSQGGSDDANSERDDFDSFSNQLKGYITLLKEQHSNRKIKSRD</sequence>
<dbReference type="CDD" id="cd07302">
    <property type="entry name" value="CHD"/>
    <property type="match status" value="1"/>
</dbReference>
<feature type="domain" description="Guanylate cyclase" evidence="4">
    <location>
        <begin position="542"/>
        <end position="579"/>
    </location>
</feature>
<dbReference type="GO" id="GO:0005737">
    <property type="term" value="C:cytoplasm"/>
    <property type="evidence" value="ECO:0007669"/>
    <property type="project" value="TreeGrafter"/>
</dbReference>
<dbReference type="InterPro" id="IPR029787">
    <property type="entry name" value="Nucleotide_cyclase"/>
</dbReference>
<gene>
    <name evidence="5" type="ORF">TrCOL_g11820</name>
</gene>
<feature type="region of interest" description="Disordered" evidence="3">
    <location>
        <begin position="1733"/>
        <end position="1758"/>
    </location>
</feature>
<feature type="region of interest" description="Disordered" evidence="3">
    <location>
        <begin position="1442"/>
        <end position="1472"/>
    </location>
</feature>
<feature type="compositionally biased region" description="Basic and acidic residues" evidence="3">
    <location>
        <begin position="1442"/>
        <end position="1464"/>
    </location>
</feature>
<dbReference type="InterPro" id="IPR001054">
    <property type="entry name" value="A/G_cyclase"/>
</dbReference>
<evidence type="ECO:0000256" key="1">
    <source>
        <dbReference type="ARBA" id="ARBA00022741"/>
    </source>
</evidence>
<dbReference type="GO" id="GO:0035556">
    <property type="term" value="P:intracellular signal transduction"/>
    <property type="evidence" value="ECO:0007669"/>
    <property type="project" value="InterPro"/>
</dbReference>
<dbReference type="PANTHER" id="PTHR16305">
    <property type="entry name" value="TESTICULAR SOLUBLE ADENYLYL CYCLASE"/>
    <property type="match status" value="1"/>
</dbReference>